<dbReference type="Proteomes" id="UP001159363">
    <property type="component" value="Chromosome 9"/>
</dbReference>
<gene>
    <name evidence="2" type="ORF">PR048_024706</name>
</gene>
<dbReference type="EMBL" id="JARBHB010000010">
    <property type="protein sequence ID" value="KAJ8873870.1"/>
    <property type="molecule type" value="Genomic_DNA"/>
</dbReference>
<evidence type="ECO:0000256" key="1">
    <source>
        <dbReference type="SAM" id="MobiDB-lite"/>
    </source>
</evidence>
<name>A0ABQ9GPB3_9NEOP</name>
<sequence>MDSVDSAACRTTRGRERPASASMHRATELPAGKSSRRALIGELRSETLLISDAIFLARAARILCGKSRPEKPDPRGGTEARGRGGVAVRLLYYLLGEPGSIPGEVAPGFSHVEIVLDDATGRGFSRDLPFPHALAFRRSSILLSLHPHRLSSN</sequence>
<feature type="region of interest" description="Disordered" evidence="1">
    <location>
        <begin position="1"/>
        <end position="30"/>
    </location>
</feature>
<evidence type="ECO:0000313" key="2">
    <source>
        <dbReference type="EMBL" id="KAJ8873870.1"/>
    </source>
</evidence>
<organism evidence="2 3">
    <name type="scientific">Dryococelus australis</name>
    <dbReference type="NCBI Taxonomy" id="614101"/>
    <lineage>
        <taxon>Eukaryota</taxon>
        <taxon>Metazoa</taxon>
        <taxon>Ecdysozoa</taxon>
        <taxon>Arthropoda</taxon>
        <taxon>Hexapoda</taxon>
        <taxon>Insecta</taxon>
        <taxon>Pterygota</taxon>
        <taxon>Neoptera</taxon>
        <taxon>Polyneoptera</taxon>
        <taxon>Phasmatodea</taxon>
        <taxon>Verophasmatodea</taxon>
        <taxon>Anareolatae</taxon>
        <taxon>Phasmatidae</taxon>
        <taxon>Eurycanthinae</taxon>
        <taxon>Dryococelus</taxon>
    </lineage>
</organism>
<proteinExistence type="predicted"/>
<reference evidence="2 3" key="1">
    <citation type="submission" date="2023-02" db="EMBL/GenBank/DDBJ databases">
        <title>LHISI_Scaffold_Assembly.</title>
        <authorList>
            <person name="Stuart O.P."/>
            <person name="Cleave R."/>
            <person name="Magrath M.J.L."/>
            <person name="Mikheyev A.S."/>
        </authorList>
    </citation>
    <scope>NUCLEOTIDE SEQUENCE [LARGE SCALE GENOMIC DNA]</scope>
    <source>
        <strain evidence="2">Daus_M_001</strain>
        <tissue evidence="2">Leg muscle</tissue>
    </source>
</reference>
<comment type="caution">
    <text evidence="2">The sequence shown here is derived from an EMBL/GenBank/DDBJ whole genome shotgun (WGS) entry which is preliminary data.</text>
</comment>
<evidence type="ECO:0000313" key="3">
    <source>
        <dbReference type="Proteomes" id="UP001159363"/>
    </source>
</evidence>
<protein>
    <submittedName>
        <fullName evidence="2">Uncharacterized protein</fullName>
    </submittedName>
</protein>
<accession>A0ABQ9GPB3</accession>
<keyword evidence="3" id="KW-1185">Reference proteome</keyword>